<keyword evidence="4" id="KW-0238">DNA-binding</keyword>
<proteinExistence type="inferred from homology"/>
<sequence>MRKLVAFLVNQGANVADAADIAQASMIKAYQRWGEIQHPKPWVYTVAARALVRKISEVREDLFEEVPEPTSLFPRPDAVGEWECQQEALRVLDGLPIRQRQVLAWTYSGFTPSEIAQQIGMNPEAVRASLKKARRAAAEKVRQCEEGQ</sequence>
<dbReference type="Gene3D" id="1.10.1740.10">
    <property type="match status" value="1"/>
</dbReference>
<evidence type="ECO:0000256" key="2">
    <source>
        <dbReference type="ARBA" id="ARBA00023015"/>
    </source>
</evidence>
<evidence type="ECO:0000259" key="7">
    <source>
        <dbReference type="Pfam" id="PF08281"/>
    </source>
</evidence>
<dbReference type="EMBL" id="BNDY01000003">
    <property type="protein sequence ID" value="GHI37992.1"/>
    <property type="molecule type" value="Genomic_DNA"/>
</dbReference>
<comment type="similarity">
    <text evidence="1">Belongs to the sigma-70 factor family. ECF subfamily.</text>
</comment>
<organism evidence="8 9">
    <name type="scientific">Streptomyces violascens</name>
    <dbReference type="NCBI Taxonomy" id="67381"/>
    <lineage>
        <taxon>Bacteria</taxon>
        <taxon>Bacillati</taxon>
        <taxon>Actinomycetota</taxon>
        <taxon>Actinomycetes</taxon>
        <taxon>Kitasatosporales</taxon>
        <taxon>Streptomycetaceae</taxon>
        <taxon>Streptomyces</taxon>
    </lineage>
</organism>
<dbReference type="InterPro" id="IPR013325">
    <property type="entry name" value="RNA_pol_sigma_r2"/>
</dbReference>
<evidence type="ECO:0000256" key="1">
    <source>
        <dbReference type="ARBA" id="ARBA00010641"/>
    </source>
</evidence>
<evidence type="ECO:0000256" key="5">
    <source>
        <dbReference type="ARBA" id="ARBA00023163"/>
    </source>
</evidence>
<feature type="domain" description="RNA polymerase sigma-70 region 2" evidence="6">
    <location>
        <begin position="2"/>
        <end position="55"/>
    </location>
</feature>
<dbReference type="Pfam" id="PF08281">
    <property type="entry name" value="Sigma70_r4_2"/>
    <property type="match status" value="1"/>
</dbReference>
<dbReference type="NCBIfam" id="TIGR02937">
    <property type="entry name" value="sigma70-ECF"/>
    <property type="match status" value="1"/>
</dbReference>
<gene>
    <name evidence="8" type="primary">rpoE_2</name>
    <name evidence="8" type="ORF">Sviol_24000</name>
</gene>
<dbReference type="SUPFAM" id="SSF88946">
    <property type="entry name" value="Sigma2 domain of RNA polymerase sigma factors"/>
    <property type="match status" value="1"/>
</dbReference>
<dbReference type="InterPro" id="IPR007627">
    <property type="entry name" value="RNA_pol_sigma70_r2"/>
</dbReference>
<evidence type="ECO:0000313" key="9">
    <source>
        <dbReference type="Proteomes" id="UP001050808"/>
    </source>
</evidence>
<dbReference type="InterPro" id="IPR036388">
    <property type="entry name" value="WH-like_DNA-bd_sf"/>
</dbReference>
<evidence type="ECO:0000313" key="8">
    <source>
        <dbReference type="EMBL" id="GHI37992.1"/>
    </source>
</evidence>
<protein>
    <submittedName>
        <fullName evidence="8">RNA polymerase sigma factor</fullName>
    </submittedName>
</protein>
<evidence type="ECO:0000256" key="3">
    <source>
        <dbReference type="ARBA" id="ARBA00023082"/>
    </source>
</evidence>
<dbReference type="Pfam" id="PF04542">
    <property type="entry name" value="Sigma70_r2"/>
    <property type="match status" value="1"/>
</dbReference>
<evidence type="ECO:0000256" key="4">
    <source>
        <dbReference type="ARBA" id="ARBA00023125"/>
    </source>
</evidence>
<dbReference type="SUPFAM" id="SSF88659">
    <property type="entry name" value="Sigma3 and sigma4 domains of RNA polymerase sigma factors"/>
    <property type="match status" value="1"/>
</dbReference>
<name>A0ABQ3QL42_9ACTN</name>
<dbReference type="Proteomes" id="UP001050808">
    <property type="component" value="Unassembled WGS sequence"/>
</dbReference>
<dbReference type="InterPro" id="IPR013324">
    <property type="entry name" value="RNA_pol_sigma_r3/r4-like"/>
</dbReference>
<keyword evidence="2" id="KW-0805">Transcription regulation</keyword>
<dbReference type="PANTHER" id="PTHR43133">
    <property type="entry name" value="RNA POLYMERASE ECF-TYPE SIGMA FACTO"/>
    <property type="match status" value="1"/>
</dbReference>
<keyword evidence="3" id="KW-0731">Sigma factor</keyword>
<dbReference type="PANTHER" id="PTHR43133:SF8">
    <property type="entry name" value="RNA POLYMERASE SIGMA FACTOR HI_1459-RELATED"/>
    <property type="match status" value="1"/>
</dbReference>
<comment type="caution">
    <text evidence="8">The sequence shown here is derived from an EMBL/GenBank/DDBJ whole genome shotgun (WGS) entry which is preliminary data.</text>
</comment>
<keyword evidence="5" id="KW-0804">Transcription</keyword>
<evidence type="ECO:0000259" key="6">
    <source>
        <dbReference type="Pfam" id="PF04542"/>
    </source>
</evidence>
<dbReference type="InterPro" id="IPR013249">
    <property type="entry name" value="RNA_pol_sigma70_r4_t2"/>
</dbReference>
<dbReference type="InterPro" id="IPR039425">
    <property type="entry name" value="RNA_pol_sigma-70-like"/>
</dbReference>
<dbReference type="InterPro" id="IPR014284">
    <property type="entry name" value="RNA_pol_sigma-70_dom"/>
</dbReference>
<accession>A0ABQ3QL42</accession>
<keyword evidence="9" id="KW-1185">Reference proteome</keyword>
<dbReference type="Gene3D" id="1.10.10.10">
    <property type="entry name" value="Winged helix-like DNA-binding domain superfamily/Winged helix DNA-binding domain"/>
    <property type="match status" value="1"/>
</dbReference>
<feature type="domain" description="RNA polymerase sigma factor 70 region 4 type 2" evidence="7">
    <location>
        <begin position="86"/>
        <end position="135"/>
    </location>
</feature>
<reference evidence="8" key="1">
    <citation type="submission" date="2024-05" db="EMBL/GenBank/DDBJ databases">
        <title>Whole genome shotgun sequence of Streptomyces violascens NBRC 12920.</title>
        <authorList>
            <person name="Komaki H."/>
            <person name="Tamura T."/>
        </authorList>
    </citation>
    <scope>NUCLEOTIDE SEQUENCE</scope>
    <source>
        <strain evidence="8">NBRC 12920</strain>
    </source>
</reference>